<accession>A0A2S7T535</accession>
<dbReference type="InterPro" id="IPR051532">
    <property type="entry name" value="Ester_Hydrolysis_Enzymes"/>
</dbReference>
<dbReference type="Pfam" id="PF13472">
    <property type="entry name" value="Lipase_GDSL_2"/>
    <property type="match status" value="1"/>
</dbReference>
<dbReference type="AlphaFoldDB" id="A0A2S7T535"/>
<gene>
    <name evidence="3" type="ORF">BST99_01740</name>
</gene>
<name>A0A2S7T535_9FLAO</name>
<dbReference type="PANTHER" id="PTHR30383:SF5">
    <property type="entry name" value="SGNH HYDROLASE-TYPE ESTERASE DOMAIN-CONTAINING PROTEIN"/>
    <property type="match status" value="1"/>
</dbReference>
<dbReference type="EMBL" id="MQVX01000001">
    <property type="protein sequence ID" value="PQJ14637.1"/>
    <property type="molecule type" value="Genomic_DNA"/>
</dbReference>
<evidence type="ECO:0000259" key="2">
    <source>
        <dbReference type="Pfam" id="PF13472"/>
    </source>
</evidence>
<dbReference type="InterPro" id="IPR036514">
    <property type="entry name" value="SGNH_hydro_sf"/>
</dbReference>
<keyword evidence="4" id="KW-1185">Reference proteome</keyword>
<proteinExistence type="predicted"/>
<dbReference type="OrthoDB" id="9790057at2"/>
<feature type="signal peptide" evidence="1">
    <location>
        <begin position="1"/>
        <end position="20"/>
    </location>
</feature>
<reference evidence="4" key="1">
    <citation type="submission" date="2016-11" db="EMBL/GenBank/DDBJ databases">
        <title>Trade-off between light-utilization and light-protection in marine flavobacteria.</title>
        <authorList>
            <person name="Kumagai Y."/>
            <person name="Yoshizawa S."/>
            <person name="Kogure K."/>
        </authorList>
    </citation>
    <scope>NUCLEOTIDE SEQUENCE [LARGE SCALE GENOMIC DNA]</scope>
    <source>
        <strain evidence="4">SG-18</strain>
    </source>
</reference>
<evidence type="ECO:0000256" key="1">
    <source>
        <dbReference type="SAM" id="SignalP"/>
    </source>
</evidence>
<dbReference type="Gene3D" id="3.40.50.1110">
    <property type="entry name" value="SGNH hydrolase"/>
    <property type="match status" value="1"/>
</dbReference>
<organism evidence="3 4">
    <name type="scientific">Aureicoccus marinus</name>
    <dbReference type="NCBI Taxonomy" id="754435"/>
    <lineage>
        <taxon>Bacteria</taxon>
        <taxon>Pseudomonadati</taxon>
        <taxon>Bacteroidota</taxon>
        <taxon>Flavobacteriia</taxon>
        <taxon>Flavobacteriales</taxon>
        <taxon>Flavobacteriaceae</taxon>
        <taxon>Aureicoccus</taxon>
    </lineage>
</organism>
<evidence type="ECO:0000313" key="4">
    <source>
        <dbReference type="Proteomes" id="UP000239366"/>
    </source>
</evidence>
<dbReference type="InterPro" id="IPR013830">
    <property type="entry name" value="SGNH_hydro"/>
</dbReference>
<sequence>MKKTLLLFSLAALLFQTSWAQGRFDEEVQTLKAKYDSLRPSLNPDQKTVVFVGSSSIRMWKNVEEISDQHNIINTGFGGSTAKDLLGYTAPLILDHYPDQVFIYEGDNDIFMKESLDRIMRRMRRIVRRIKKYNPDCQIVLISAKPSIARWSLKGQYQKLNKRFYRWSKRKKNMAYADVWKPMLNGEELKNDLFIEDNLHMNDAGYQIWKTVLQPYLIK</sequence>
<dbReference type="SUPFAM" id="SSF52266">
    <property type="entry name" value="SGNH hydrolase"/>
    <property type="match status" value="1"/>
</dbReference>
<keyword evidence="1" id="KW-0732">Signal</keyword>
<dbReference type="PANTHER" id="PTHR30383">
    <property type="entry name" value="THIOESTERASE 1/PROTEASE 1/LYSOPHOSPHOLIPASE L1"/>
    <property type="match status" value="1"/>
</dbReference>
<dbReference type="RefSeq" id="WP_105000271.1">
    <property type="nucleotide sequence ID" value="NZ_MQVX01000001.1"/>
</dbReference>
<feature type="chain" id="PRO_5015562038" description="SGNH hydrolase-type esterase domain-containing protein" evidence="1">
    <location>
        <begin position="21"/>
        <end position="219"/>
    </location>
</feature>
<dbReference type="Proteomes" id="UP000239366">
    <property type="component" value="Unassembled WGS sequence"/>
</dbReference>
<comment type="caution">
    <text evidence="3">The sequence shown here is derived from an EMBL/GenBank/DDBJ whole genome shotgun (WGS) entry which is preliminary data.</text>
</comment>
<dbReference type="GO" id="GO:0004622">
    <property type="term" value="F:phosphatidylcholine lysophospholipase activity"/>
    <property type="evidence" value="ECO:0007669"/>
    <property type="project" value="TreeGrafter"/>
</dbReference>
<evidence type="ECO:0000313" key="3">
    <source>
        <dbReference type="EMBL" id="PQJ14637.1"/>
    </source>
</evidence>
<feature type="domain" description="SGNH hydrolase-type esterase" evidence="2">
    <location>
        <begin position="70"/>
        <end position="208"/>
    </location>
</feature>
<protein>
    <recommendedName>
        <fullName evidence="2">SGNH hydrolase-type esterase domain-containing protein</fullName>
    </recommendedName>
</protein>